<dbReference type="AlphaFoldDB" id="A0A432WRP2"/>
<accession>A0A432WRP2</accession>
<sequence length="70" mass="8276">MDIFMMVAVVTVAWAVVEIFRQKYKNTEKADDTRVEQLEATVNKLKERIEVLESLVTDQSYQVKREIERL</sequence>
<keyword evidence="3" id="KW-1185">Reference proteome</keyword>
<evidence type="ECO:0000313" key="2">
    <source>
        <dbReference type="EMBL" id="RUO36431.1"/>
    </source>
</evidence>
<dbReference type="OrthoDB" id="5772882at2"/>
<evidence type="ECO:0000313" key="3">
    <source>
        <dbReference type="Proteomes" id="UP000288405"/>
    </source>
</evidence>
<name>A0A432WRP2_9GAMM</name>
<evidence type="ECO:0008006" key="4">
    <source>
        <dbReference type="Google" id="ProtNLM"/>
    </source>
</evidence>
<dbReference type="Proteomes" id="UP000288405">
    <property type="component" value="Unassembled WGS sequence"/>
</dbReference>
<dbReference type="EMBL" id="PIPM01000001">
    <property type="protein sequence ID" value="RUO36431.1"/>
    <property type="molecule type" value="Genomic_DNA"/>
</dbReference>
<dbReference type="RefSeq" id="WP_126775745.1">
    <property type="nucleotide sequence ID" value="NZ_PIPM01000001.1"/>
</dbReference>
<proteinExistence type="predicted"/>
<gene>
    <name evidence="2" type="ORF">CWE11_01025</name>
</gene>
<feature type="coiled-coil region" evidence="1">
    <location>
        <begin position="28"/>
        <end position="55"/>
    </location>
</feature>
<protein>
    <recommendedName>
        <fullName evidence="4">Phage shock protein B</fullName>
    </recommendedName>
</protein>
<evidence type="ECO:0000256" key="1">
    <source>
        <dbReference type="SAM" id="Coils"/>
    </source>
</evidence>
<reference evidence="2 3" key="1">
    <citation type="journal article" date="2011" name="Front. Microbiol.">
        <title>Genomic signatures of strain selection and enhancement in Bacillus atrophaeus var. globigii, a historical biowarfare simulant.</title>
        <authorList>
            <person name="Gibbons H.S."/>
            <person name="Broomall S.M."/>
            <person name="McNew L.A."/>
            <person name="Daligault H."/>
            <person name="Chapman C."/>
            <person name="Bruce D."/>
            <person name="Karavis M."/>
            <person name="Krepps M."/>
            <person name="McGregor P.A."/>
            <person name="Hong C."/>
            <person name="Park K.H."/>
            <person name="Akmal A."/>
            <person name="Feldman A."/>
            <person name="Lin J.S."/>
            <person name="Chang W.E."/>
            <person name="Higgs B.W."/>
            <person name="Demirev P."/>
            <person name="Lindquist J."/>
            <person name="Liem A."/>
            <person name="Fochler E."/>
            <person name="Read T.D."/>
            <person name="Tapia R."/>
            <person name="Johnson S."/>
            <person name="Bishop-Lilly K.A."/>
            <person name="Detter C."/>
            <person name="Han C."/>
            <person name="Sozhamannan S."/>
            <person name="Rosenzweig C.N."/>
            <person name="Skowronski E.W."/>
        </authorList>
    </citation>
    <scope>NUCLEOTIDE SEQUENCE [LARGE SCALE GENOMIC DNA]</scope>
    <source>
        <strain evidence="2 3">GYP-17</strain>
    </source>
</reference>
<comment type="caution">
    <text evidence="2">The sequence shown here is derived from an EMBL/GenBank/DDBJ whole genome shotgun (WGS) entry which is preliminary data.</text>
</comment>
<organism evidence="2 3">
    <name type="scientific">Aliidiomarina sanyensis</name>
    <dbReference type="NCBI Taxonomy" id="1249555"/>
    <lineage>
        <taxon>Bacteria</taxon>
        <taxon>Pseudomonadati</taxon>
        <taxon>Pseudomonadota</taxon>
        <taxon>Gammaproteobacteria</taxon>
        <taxon>Alteromonadales</taxon>
        <taxon>Idiomarinaceae</taxon>
        <taxon>Aliidiomarina</taxon>
    </lineage>
</organism>
<keyword evidence="1" id="KW-0175">Coiled coil</keyword>